<dbReference type="PANTHER" id="PTHR31286">
    <property type="entry name" value="GLYCINE-RICH CELL WALL STRUCTURAL PROTEIN 1.8-LIKE"/>
    <property type="match status" value="1"/>
</dbReference>
<keyword evidence="1" id="KW-0812">Transmembrane</keyword>
<comment type="caution">
    <text evidence="2">The sequence shown here is derived from an EMBL/GenBank/DDBJ whole genome shotgun (WGS) entry which is preliminary data.</text>
</comment>
<dbReference type="InterPro" id="IPR040256">
    <property type="entry name" value="At4g02000-like"/>
</dbReference>
<organism evidence="2 3">
    <name type="scientific">Dendrobium chrysotoxum</name>
    <name type="common">Orchid</name>
    <dbReference type="NCBI Taxonomy" id="161865"/>
    <lineage>
        <taxon>Eukaryota</taxon>
        <taxon>Viridiplantae</taxon>
        <taxon>Streptophyta</taxon>
        <taxon>Embryophyta</taxon>
        <taxon>Tracheophyta</taxon>
        <taxon>Spermatophyta</taxon>
        <taxon>Magnoliopsida</taxon>
        <taxon>Liliopsida</taxon>
        <taxon>Asparagales</taxon>
        <taxon>Orchidaceae</taxon>
        <taxon>Epidendroideae</taxon>
        <taxon>Malaxideae</taxon>
        <taxon>Dendrobiinae</taxon>
        <taxon>Dendrobium</taxon>
    </lineage>
</organism>
<dbReference type="Proteomes" id="UP000775213">
    <property type="component" value="Unassembled WGS sequence"/>
</dbReference>
<keyword evidence="3" id="KW-1185">Reference proteome</keyword>
<reference evidence="2 3" key="1">
    <citation type="journal article" date="2021" name="Hortic Res">
        <title>Chromosome-scale assembly of the Dendrobium chrysotoxum genome enhances the understanding of orchid evolution.</title>
        <authorList>
            <person name="Zhang Y."/>
            <person name="Zhang G.Q."/>
            <person name="Zhang D."/>
            <person name="Liu X.D."/>
            <person name="Xu X.Y."/>
            <person name="Sun W.H."/>
            <person name="Yu X."/>
            <person name="Zhu X."/>
            <person name="Wang Z.W."/>
            <person name="Zhao X."/>
            <person name="Zhong W.Y."/>
            <person name="Chen H."/>
            <person name="Yin W.L."/>
            <person name="Huang T."/>
            <person name="Niu S.C."/>
            <person name="Liu Z.J."/>
        </authorList>
    </citation>
    <scope>NUCLEOTIDE SEQUENCE [LARGE SCALE GENOMIC DNA]</scope>
    <source>
        <strain evidence="2">Lindl</strain>
    </source>
</reference>
<keyword evidence="1" id="KW-0472">Membrane</keyword>
<keyword evidence="1" id="KW-1133">Transmembrane helix</keyword>
<feature type="transmembrane region" description="Helical" evidence="1">
    <location>
        <begin position="110"/>
        <end position="131"/>
    </location>
</feature>
<gene>
    <name evidence="2" type="ORF">IEQ34_011862</name>
</gene>
<evidence type="ECO:0000256" key="1">
    <source>
        <dbReference type="SAM" id="Phobius"/>
    </source>
</evidence>
<feature type="transmembrane region" description="Helical" evidence="1">
    <location>
        <begin position="83"/>
        <end position="104"/>
    </location>
</feature>
<accession>A0AAV7GTV1</accession>
<sequence>MASGESSIFPWINFFPISLPPFFSPCILHGLGSLFGRPIQMDNATATGSKPSVAHILVELDITKNYPNSSWLGPEKYDYIQKLFAWCLLLEALYGLWAAVLIVLLSVLLYFWLCSYLYMCWKLFVGCLLVLH</sequence>
<proteinExistence type="predicted"/>
<dbReference type="PANTHER" id="PTHR31286:SF180">
    <property type="entry name" value="OS10G0362600 PROTEIN"/>
    <property type="match status" value="1"/>
</dbReference>
<dbReference type="EMBL" id="JAGFBR010000011">
    <property type="protein sequence ID" value="KAH0459048.1"/>
    <property type="molecule type" value="Genomic_DNA"/>
</dbReference>
<dbReference type="AlphaFoldDB" id="A0AAV7GTV1"/>
<name>A0AAV7GTV1_DENCH</name>
<protein>
    <submittedName>
        <fullName evidence="2">Uncharacterized protein</fullName>
    </submittedName>
</protein>
<evidence type="ECO:0000313" key="3">
    <source>
        <dbReference type="Proteomes" id="UP000775213"/>
    </source>
</evidence>
<evidence type="ECO:0000313" key="2">
    <source>
        <dbReference type="EMBL" id="KAH0459048.1"/>
    </source>
</evidence>